<dbReference type="SUPFAM" id="SSF142433">
    <property type="entry name" value="CinA-like"/>
    <property type="match status" value="1"/>
</dbReference>
<dbReference type="InterPro" id="IPR036653">
    <property type="entry name" value="CinA-like_C"/>
</dbReference>
<protein>
    <submittedName>
        <fullName evidence="2">Nicotinamide-nucleotide amidohydrolase family protein</fullName>
    </submittedName>
</protein>
<gene>
    <name evidence="2" type="ORF">GOB87_05840</name>
</gene>
<organism evidence="2 3">
    <name type="scientific">Acetobacter estunensis</name>
    <dbReference type="NCBI Taxonomy" id="104097"/>
    <lineage>
        <taxon>Bacteria</taxon>
        <taxon>Pseudomonadati</taxon>
        <taxon>Pseudomonadota</taxon>
        <taxon>Alphaproteobacteria</taxon>
        <taxon>Acetobacterales</taxon>
        <taxon>Acetobacteraceae</taxon>
        <taxon>Acetobacter</taxon>
    </lineage>
</organism>
<dbReference type="RefSeq" id="WP_166313761.1">
    <property type="nucleotide sequence ID" value="NZ_WOTH01000008.1"/>
</dbReference>
<dbReference type="NCBIfam" id="TIGR00199">
    <property type="entry name" value="PncC_domain"/>
    <property type="match status" value="1"/>
</dbReference>
<reference evidence="2" key="1">
    <citation type="submission" date="2019-11" db="EMBL/GenBank/DDBJ databases">
        <title>Description of new Acetobacter species.</title>
        <authorList>
            <person name="Cleenwerck I."/>
            <person name="Sombolestani A.S."/>
        </authorList>
    </citation>
    <scope>NUCLEOTIDE SEQUENCE</scope>
    <source>
        <strain evidence="2">LMG 1626</strain>
    </source>
</reference>
<dbReference type="Pfam" id="PF02464">
    <property type="entry name" value="CinA"/>
    <property type="match status" value="1"/>
</dbReference>
<dbReference type="EMBL" id="WOTH01000008">
    <property type="protein sequence ID" value="NHO53487.1"/>
    <property type="molecule type" value="Genomic_DNA"/>
</dbReference>
<accession>A0A967B4A8</accession>
<dbReference type="InterPro" id="IPR008136">
    <property type="entry name" value="CinA_C"/>
</dbReference>
<dbReference type="Proteomes" id="UP000597459">
    <property type="component" value="Unassembled WGS sequence"/>
</dbReference>
<evidence type="ECO:0000259" key="1">
    <source>
        <dbReference type="Pfam" id="PF02464"/>
    </source>
</evidence>
<proteinExistence type="predicted"/>
<feature type="domain" description="CinA C-terminal" evidence="1">
    <location>
        <begin position="13"/>
        <end position="164"/>
    </location>
</feature>
<name>A0A967B4A8_9PROT</name>
<dbReference type="Gene3D" id="3.90.950.20">
    <property type="entry name" value="CinA-like"/>
    <property type="match status" value="1"/>
</dbReference>
<sequence length="165" mass="16988">MTASLPSTILIEAKNLLEALKAAGLMIVTAESCTGGLITSALTHHAGSSVAVSGGFVTYSNTMKESCLGVAPELLKTWGAVSEPVAKAMASGALDHAPDADIAISTTGIAGPDGGTPTKPVGLVWFGVQRRGQPPYSESRIFDGDRESVRAQTVQHALHLAHQVI</sequence>
<keyword evidence="3" id="KW-1185">Reference proteome</keyword>
<dbReference type="AlphaFoldDB" id="A0A967B4A8"/>
<evidence type="ECO:0000313" key="2">
    <source>
        <dbReference type="EMBL" id="NHO53487.1"/>
    </source>
</evidence>
<evidence type="ECO:0000313" key="3">
    <source>
        <dbReference type="Proteomes" id="UP000597459"/>
    </source>
</evidence>
<comment type="caution">
    <text evidence="2">The sequence shown here is derived from an EMBL/GenBank/DDBJ whole genome shotgun (WGS) entry which is preliminary data.</text>
</comment>